<reference evidence="7" key="1">
    <citation type="submission" date="2021-03" db="EMBL/GenBank/DDBJ databases">
        <authorList>
            <person name="Lu T."/>
            <person name="Wang Q."/>
            <person name="Han X."/>
        </authorList>
    </citation>
    <scope>NUCLEOTIDE SEQUENCE</scope>
    <source>
        <strain evidence="7">WQ 2009</strain>
    </source>
</reference>
<comment type="similarity">
    <text evidence="1 5">Belongs to the glutathione peroxidase family.</text>
</comment>
<dbReference type="InterPro" id="IPR000889">
    <property type="entry name" value="Glutathione_peroxidase"/>
</dbReference>
<dbReference type="GO" id="GO:0004601">
    <property type="term" value="F:peroxidase activity"/>
    <property type="evidence" value="ECO:0007669"/>
    <property type="project" value="UniProtKB-KW"/>
</dbReference>
<evidence type="ECO:0000256" key="4">
    <source>
        <dbReference type="PIRSR" id="PIRSR000303-1"/>
    </source>
</evidence>
<comment type="caution">
    <text evidence="7">The sequence shown here is derived from an EMBL/GenBank/DDBJ whole genome shotgun (WGS) entry which is preliminary data.</text>
</comment>
<dbReference type="InterPro" id="IPR036249">
    <property type="entry name" value="Thioredoxin-like_sf"/>
</dbReference>
<sequence>MKTVYNFDALQFDGQKKSLADYEGKVLLIVNTASQCFFTKQFKSLEKLYQAYKDRGFEILAFPSNNFRHQEPLTGARLETFCRLNQQVKFPIFKRTHVVGEHTAPLYKFLSNKEENGHIDSKPVWNFHKYLINKQGEVVDYFYPTTSPLSNKVKLNIERLLAQ</sequence>
<keyword evidence="8" id="KW-1185">Reference proteome</keyword>
<evidence type="ECO:0000256" key="2">
    <source>
        <dbReference type="ARBA" id="ARBA00022559"/>
    </source>
</evidence>
<evidence type="ECO:0000259" key="6">
    <source>
        <dbReference type="PROSITE" id="PS51352"/>
    </source>
</evidence>
<dbReference type="Pfam" id="PF00255">
    <property type="entry name" value="GSHPx"/>
    <property type="match status" value="1"/>
</dbReference>
<accession>A0A8T4HBU3</accession>
<dbReference type="PANTHER" id="PTHR11592:SF78">
    <property type="entry name" value="GLUTATHIONE PEROXIDASE"/>
    <property type="match status" value="1"/>
</dbReference>
<dbReference type="SUPFAM" id="SSF52833">
    <property type="entry name" value="Thioredoxin-like"/>
    <property type="match status" value="1"/>
</dbReference>
<feature type="active site" evidence="4">
    <location>
        <position position="36"/>
    </location>
</feature>
<dbReference type="Gene3D" id="3.40.30.10">
    <property type="entry name" value="Glutaredoxin"/>
    <property type="match status" value="1"/>
</dbReference>
<dbReference type="PRINTS" id="PR01011">
    <property type="entry name" value="GLUTPROXDASE"/>
</dbReference>
<dbReference type="CDD" id="cd00340">
    <property type="entry name" value="GSH_Peroxidase"/>
    <property type="match status" value="1"/>
</dbReference>
<name>A0A8T4HBU3_9SPHI</name>
<evidence type="ECO:0000256" key="3">
    <source>
        <dbReference type="ARBA" id="ARBA00023002"/>
    </source>
</evidence>
<dbReference type="InterPro" id="IPR013766">
    <property type="entry name" value="Thioredoxin_domain"/>
</dbReference>
<keyword evidence="3 5" id="KW-0560">Oxidoreductase</keyword>
<proteinExistence type="inferred from homology"/>
<dbReference type="PANTHER" id="PTHR11592">
    <property type="entry name" value="GLUTATHIONE PEROXIDASE"/>
    <property type="match status" value="1"/>
</dbReference>
<dbReference type="RefSeq" id="WP_353546294.1">
    <property type="nucleotide sequence ID" value="NZ_JAGKSB010000004.1"/>
</dbReference>
<keyword evidence="2 5" id="KW-0575">Peroxidase</keyword>
<feature type="domain" description="Thioredoxin" evidence="6">
    <location>
        <begin position="1"/>
        <end position="163"/>
    </location>
</feature>
<gene>
    <name evidence="7" type="ORF">J5U18_04385</name>
</gene>
<evidence type="ECO:0000313" key="8">
    <source>
        <dbReference type="Proteomes" id="UP000679691"/>
    </source>
</evidence>
<organism evidence="7 8">
    <name type="scientific">Rhinopithecimicrobium faecis</name>
    <dbReference type="NCBI Taxonomy" id="2820698"/>
    <lineage>
        <taxon>Bacteria</taxon>
        <taxon>Pseudomonadati</taxon>
        <taxon>Bacteroidota</taxon>
        <taxon>Sphingobacteriia</taxon>
        <taxon>Sphingobacteriales</taxon>
        <taxon>Sphingobacteriaceae</taxon>
        <taxon>Rhinopithecimicrobium</taxon>
    </lineage>
</organism>
<protein>
    <recommendedName>
        <fullName evidence="5">Glutathione peroxidase</fullName>
    </recommendedName>
</protein>
<dbReference type="GO" id="GO:0034599">
    <property type="term" value="P:cellular response to oxidative stress"/>
    <property type="evidence" value="ECO:0007669"/>
    <property type="project" value="TreeGrafter"/>
</dbReference>
<dbReference type="EMBL" id="JAGKSB010000004">
    <property type="protein sequence ID" value="MBP3942808.1"/>
    <property type="molecule type" value="Genomic_DNA"/>
</dbReference>
<dbReference type="AlphaFoldDB" id="A0A8T4HBU3"/>
<evidence type="ECO:0000256" key="5">
    <source>
        <dbReference type="RuleBase" id="RU000499"/>
    </source>
</evidence>
<evidence type="ECO:0000256" key="1">
    <source>
        <dbReference type="ARBA" id="ARBA00006926"/>
    </source>
</evidence>
<dbReference type="Proteomes" id="UP000679691">
    <property type="component" value="Unassembled WGS sequence"/>
</dbReference>
<dbReference type="PROSITE" id="PS51355">
    <property type="entry name" value="GLUTATHIONE_PEROXID_3"/>
    <property type="match status" value="1"/>
</dbReference>
<dbReference type="PROSITE" id="PS51352">
    <property type="entry name" value="THIOREDOXIN_2"/>
    <property type="match status" value="1"/>
</dbReference>
<evidence type="ECO:0000313" key="7">
    <source>
        <dbReference type="EMBL" id="MBP3942808.1"/>
    </source>
</evidence>
<dbReference type="PIRSF" id="PIRSF000303">
    <property type="entry name" value="Glutathion_perox"/>
    <property type="match status" value="1"/>
</dbReference>